<evidence type="ECO:0000256" key="1">
    <source>
        <dbReference type="ARBA" id="ARBA00018672"/>
    </source>
</evidence>
<dbReference type="PROSITE" id="PS50110">
    <property type="entry name" value="RESPONSE_REGULATORY"/>
    <property type="match status" value="1"/>
</dbReference>
<dbReference type="InterPro" id="IPR001789">
    <property type="entry name" value="Sig_transdc_resp-reg_receiver"/>
</dbReference>
<accession>A0A6S6R3Y0</accession>
<dbReference type="RefSeq" id="WP_243182325.1">
    <property type="nucleotide sequence ID" value="NZ_AP023367.1"/>
</dbReference>
<dbReference type="InterPro" id="IPR005158">
    <property type="entry name" value="BTAD"/>
</dbReference>
<dbReference type="Gene3D" id="3.40.50.2300">
    <property type="match status" value="1"/>
</dbReference>
<evidence type="ECO:0000256" key="3">
    <source>
        <dbReference type="ARBA" id="ARBA00024867"/>
    </source>
</evidence>
<dbReference type="GO" id="GO:0003677">
    <property type="term" value="F:DNA binding"/>
    <property type="evidence" value="ECO:0007669"/>
    <property type="project" value="UniProtKB-KW"/>
</dbReference>
<comment type="function">
    <text evidence="3">May play the central regulatory role in sporulation. It may be an element of the effector pathway responsible for the activation of sporulation genes in response to nutritional stress. Spo0A may act in concert with spo0H (a sigma factor) to control the expression of some genes that are critical to the sporulation process.</text>
</comment>
<dbReference type="InterPro" id="IPR011006">
    <property type="entry name" value="CheY-like_superfamily"/>
</dbReference>
<keyword evidence="2" id="KW-0238">DNA-binding</keyword>
<proteinExistence type="predicted"/>
<sequence length="354" mass="40866">MDDEKLARDRLASLLAELENMELCITFGDAASALNYVKEYPVDVVFLDISMPEMDGMEFANNLLKHGSFAKVVFVTGYGEYAVEAFELEAVDYLLKPVSRERLVKTVNRLIKPKKSEEKRLNVTCFGGFAVSVYGDGGERISWRSPKVEELFAFLICKGSVSRDEIADTLWDGFAPDKALKNINSTVYYIRKALQQYGLEECMVTNHRQISINTQKMYCDLYEFERIQKSAWNTVSGLEKLNELYHGELFYGKTYEWSFAKAHTLEERLNTNLLKAAKQYEHQEEYVKAQPLYWRVLELNPFHEEACSYLIANYRMTGQQQKAQQLRQQMEQLLLDETAGISMNPYAWILQKGS</sequence>
<gene>
    <name evidence="4" type="ORF">acsn021_17610</name>
</gene>
<dbReference type="PANTHER" id="PTHR35807">
    <property type="entry name" value="TRANSCRIPTIONAL REGULATOR REDD-RELATED"/>
    <property type="match status" value="1"/>
</dbReference>
<protein>
    <recommendedName>
        <fullName evidence="1">Stage 0 sporulation protein A homolog</fullName>
    </recommendedName>
</protein>
<dbReference type="Pfam" id="PF00072">
    <property type="entry name" value="Response_reg"/>
    <property type="match status" value="1"/>
</dbReference>
<dbReference type="InterPro" id="IPR011990">
    <property type="entry name" value="TPR-like_helical_dom_sf"/>
</dbReference>
<dbReference type="InterPro" id="IPR036388">
    <property type="entry name" value="WH-like_DNA-bd_sf"/>
</dbReference>
<evidence type="ECO:0000256" key="2">
    <source>
        <dbReference type="ARBA" id="ARBA00023125"/>
    </source>
</evidence>
<dbReference type="SUPFAM" id="SSF48452">
    <property type="entry name" value="TPR-like"/>
    <property type="match status" value="1"/>
</dbReference>
<evidence type="ECO:0000313" key="5">
    <source>
        <dbReference type="Proteomes" id="UP000515561"/>
    </source>
</evidence>
<dbReference type="Proteomes" id="UP000515561">
    <property type="component" value="Chromosome"/>
</dbReference>
<dbReference type="EMBL" id="AP023367">
    <property type="protein sequence ID" value="BCJ94192.1"/>
    <property type="molecule type" value="Genomic_DNA"/>
</dbReference>
<name>A0A6S6R3Y0_9FIRM</name>
<dbReference type="InterPro" id="IPR051677">
    <property type="entry name" value="AfsR-DnrI-RedD_regulator"/>
</dbReference>
<keyword evidence="5" id="KW-1185">Reference proteome</keyword>
<organism evidence="4 5">
    <name type="scientific">Anaerocolumna cellulosilytica</name>
    <dbReference type="NCBI Taxonomy" id="433286"/>
    <lineage>
        <taxon>Bacteria</taxon>
        <taxon>Bacillati</taxon>
        <taxon>Bacillota</taxon>
        <taxon>Clostridia</taxon>
        <taxon>Lachnospirales</taxon>
        <taxon>Lachnospiraceae</taxon>
        <taxon>Anaerocolumna</taxon>
    </lineage>
</organism>
<dbReference type="GO" id="GO:0000160">
    <property type="term" value="P:phosphorelay signal transduction system"/>
    <property type="evidence" value="ECO:0007669"/>
    <property type="project" value="InterPro"/>
</dbReference>
<dbReference type="InterPro" id="IPR016032">
    <property type="entry name" value="Sig_transdc_resp-reg_C-effctor"/>
</dbReference>
<dbReference type="Gene3D" id="1.25.40.10">
    <property type="entry name" value="Tetratricopeptide repeat domain"/>
    <property type="match status" value="1"/>
</dbReference>
<dbReference type="KEGG" id="acel:acsn021_17610"/>
<dbReference type="Gene3D" id="1.10.10.10">
    <property type="entry name" value="Winged helix-like DNA-binding domain superfamily/Winged helix DNA-binding domain"/>
    <property type="match status" value="1"/>
</dbReference>
<dbReference type="AlphaFoldDB" id="A0A6S6R3Y0"/>
<dbReference type="SUPFAM" id="SSF46894">
    <property type="entry name" value="C-terminal effector domain of the bipartite response regulators"/>
    <property type="match status" value="1"/>
</dbReference>
<evidence type="ECO:0000313" key="4">
    <source>
        <dbReference type="EMBL" id="BCJ94192.1"/>
    </source>
</evidence>
<dbReference type="SUPFAM" id="SSF52172">
    <property type="entry name" value="CheY-like"/>
    <property type="match status" value="1"/>
</dbReference>
<dbReference type="GO" id="GO:0006355">
    <property type="term" value="P:regulation of DNA-templated transcription"/>
    <property type="evidence" value="ECO:0007669"/>
    <property type="project" value="InterPro"/>
</dbReference>
<dbReference type="Pfam" id="PF03704">
    <property type="entry name" value="BTAD"/>
    <property type="match status" value="1"/>
</dbReference>
<dbReference type="SMART" id="SM00448">
    <property type="entry name" value="REC"/>
    <property type="match status" value="1"/>
</dbReference>
<reference evidence="4 5" key="1">
    <citation type="journal article" date="2016" name="Int. J. Syst. Evol. Microbiol.">
        <title>Descriptions of Anaerotaenia torta gen. nov., sp. nov. and Anaerocolumna cellulosilytica gen. nov., sp. nov. isolated from a methanogenic reactor of cattle waste.</title>
        <authorList>
            <person name="Uek A."/>
            <person name="Ohtaki Y."/>
            <person name="Kaku N."/>
            <person name="Ueki K."/>
        </authorList>
    </citation>
    <scope>NUCLEOTIDE SEQUENCE [LARGE SCALE GENOMIC DNA]</scope>
    <source>
        <strain evidence="4 5">SN021</strain>
    </source>
</reference>